<dbReference type="InterPro" id="IPR003591">
    <property type="entry name" value="Leu-rich_rpt_typical-subtyp"/>
</dbReference>
<gene>
    <name evidence="14" type="ORF">IEQ34_019623</name>
</gene>
<evidence type="ECO:0000256" key="4">
    <source>
        <dbReference type="ARBA" id="ARBA00022692"/>
    </source>
</evidence>
<dbReference type="InterPro" id="IPR032675">
    <property type="entry name" value="LRR_dom_sf"/>
</dbReference>
<evidence type="ECO:0000259" key="13">
    <source>
        <dbReference type="PROSITE" id="PS50011"/>
    </source>
</evidence>
<dbReference type="FunFam" id="3.80.10.10:FF:000383">
    <property type="entry name" value="Leucine-rich repeat receptor protein kinase EMS1"/>
    <property type="match status" value="1"/>
</dbReference>
<accession>A0AAV7FRZ4</accession>
<dbReference type="Gene3D" id="1.10.510.10">
    <property type="entry name" value="Transferase(Phosphotransferase) domain 1"/>
    <property type="match status" value="1"/>
</dbReference>
<dbReference type="Gene3D" id="3.80.10.10">
    <property type="entry name" value="Ribonuclease Inhibitor"/>
    <property type="match status" value="2"/>
</dbReference>
<dbReference type="Pfam" id="PF00069">
    <property type="entry name" value="Pkinase"/>
    <property type="match status" value="1"/>
</dbReference>
<keyword evidence="5" id="KW-0732">Signal</keyword>
<evidence type="ECO:0000256" key="10">
    <source>
        <dbReference type="ARBA" id="ARBA00023136"/>
    </source>
</evidence>
<dbReference type="FunFam" id="3.80.10.10:FF:000400">
    <property type="entry name" value="Nuclear pore complex protein NUP107"/>
    <property type="match status" value="1"/>
</dbReference>
<dbReference type="SMART" id="SM00369">
    <property type="entry name" value="LRR_TYP"/>
    <property type="match status" value="6"/>
</dbReference>
<dbReference type="Proteomes" id="UP000775213">
    <property type="component" value="Unassembled WGS sequence"/>
</dbReference>
<dbReference type="InterPro" id="IPR053059">
    <property type="entry name" value="Inactive_SerThr-Kinase_ABA"/>
</dbReference>
<dbReference type="Pfam" id="PF00560">
    <property type="entry name" value="LRR_1"/>
    <property type="match status" value="4"/>
</dbReference>
<protein>
    <recommendedName>
        <fullName evidence="13">Protein kinase domain-containing protein</fullName>
    </recommendedName>
</protein>
<dbReference type="InterPro" id="IPR000719">
    <property type="entry name" value="Prot_kinase_dom"/>
</dbReference>
<evidence type="ECO:0000256" key="9">
    <source>
        <dbReference type="ARBA" id="ARBA00022989"/>
    </source>
</evidence>
<dbReference type="EMBL" id="JAGFBR010000017">
    <property type="protein sequence ID" value="KAH0452324.1"/>
    <property type="molecule type" value="Genomic_DNA"/>
</dbReference>
<evidence type="ECO:0000256" key="12">
    <source>
        <dbReference type="SAM" id="Phobius"/>
    </source>
</evidence>
<dbReference type="GO" id="GO:0004672">
    <property type="term" value="F:protein kinase activity"/>
    <property type="evidence" value="ECO:0007669"/>
    <property type="project" value="InterPro"/>
</dbReference>
<keyword evidence="6" id="KW-0677">Repeat</keyword>
<dbReference type="PRINTS" id="PR00019">
    <property type="entry name" value="LEURICHRPT"/>
</dbReference>
<comment type="caution">
    <text evidence="14">The sequence shown here is derived from an EMBL/GenBank/DDBJ whole genome shotgun (WGS) entry which is preliminary data.</text>
</comment>
<dbReference type="Gene3D" id="3.30.200.20">
    <property type="entry name" value="Phosphorylase Kinase, domain 1"/>
    <property type="match status" value="1"/>
</dbReference>
<dbReference type="Pfam" id="PF13855">
    <property type="entry name" value="LRR_8"/>
    <property type="match status" value="1"/>
</dbReference>
<feature type="domain" description="Protein kinase" evidence="13">
    <location>
        <begin position="816"/>
        <end position="1094"/>
    </location>
</feature>
<name>A0AAV7FRZ4_DENCH</name>
<keyword evidence="10 12" id="KW-0472">Membrane</keyword>
<dbReference type="SUPFAM" id="SSF52058">
    <property type="entry name" value="L domain-like"/>
    <property type="match status" value="1"/>
</dbReference>
<keyword evidence="11" id="KW-0675">Receptor</keyword>
<keyword evidence="9 12" id="KW-1133">Transmembrane helix</keyword>
<keyword evidence="3" id="KW-0433">Leucine-rich repeat</keyword>
<evidence type="ECO:0000256" key="8">
    <source>
        <dbReference type="ARBA" id="ARBA00022840"/>
    </source>
</evidence>
<evidence type="ECO:0000313" key="14">
    <source>
        <dbReference type="EMBL" id="KAH0452324.1"/>
    </source>
</evidence>
<evidence type="ECO:0000256" key="2">
    <source>
        <dbReference type="ARBA" id="ARBA00022553"/>
    </source>
</evidence>
<dbReference type="PROSITE" id="PS51450">
    <property type="entry name" value="LRR"/>
    <property type="match status" value="1"/>
</dbReference>
<dbReference type="GO" id="GO:0005524">
    <property type="term" value="F:ATP binding"/>
    <property type="evidence" value="ECO:0007669"/>
    <property type="project" value="UniProtKB-KW"/>
</dbReference>
<keyword evidence="2" id="KW-0597">Phosphoprotein</keyword>
<comment type="subcellular location">
    <subcellularLocation>
        <location evidence="1">Membrane</location>
        <topology evidence="1">Single-pass membrane protein</topology>
    </subcellularLocation>
</comment>
<organism evidence="14 15">
    <name type="scientific">Dendrobium chrysotoxum</name>
    <name type="common">Orchid</name>
    <dbReference type="NCBI Taxonomy" id="161865"/>
    <lineage>
        <taxon>Eukaryota</taxon>
        <taxon>Viridiplantae</taxon>
        <taxon>Streptophyta</taxon>
        <taxon>Embryophyta</taxon>
        <taxon>Tracheophyta</taxon>
        <taxon>Spermatophyta</taxon>
        <taxon>Magnoliopsida</taxon>
        <taxon>Liliopsida</taxon>
        <taxon>Asparagales</taxon>
        <taxon>Orchidaceae</taxon>
        <taxon>Epidendroideae</taxon>
        <taxon>Malaxideae</taxon>
        <taxon>Dendrobiinae</taxon>
        <taxon>Dendrobium</taxon>
    </lineage>
</organism>
<keyword evidence="4 12" id="KW-0812">Transmembrane</keyword>
<dbReference type="SUPFAM" id="SSF52047">
    <property type="entry name" value="RNI-like"/>
    <property type="match status" value="1"/>
</dbReference>
<evidence type="ECO:0000256" key="11">
    <source>
        <dbReference type="ARBA" id="ARBA00023170"/>
    </source>
</evidence>
<dbReference type="InterPro" id="IPR013210">
    <property type="entry name" value="LRR_N_plant-typ"/>
</dbReference>
<evidence type="ECO:0000256" key="6">
    <source>
        <dbReference type="ARBA" id="ARBA00022737"/>
    </source>
</evidence>
<keyword evidence="7" id="KW-0547">Nucleotide-binding</keyword>
<dbReference type="SUPFAM" id="SSF56112">
    <property type="entry name" value="Protein kinase-like (PK-like)"/>
    <property type="match status" value="1"/>
</dbReference>
<keyword evidence="15" id="KW-1185">Reference proteome</keyword>
<dbReference type="PROSITE" id="PS50011">
    <property type="entry name" value="PROTEIN_KINASE_DOM"/>
    <property type="match status" value="1"/>
</dbReference>
<dbReference type="GO" id="GO:0016020">
    <property type="term" value="C:membrane"/>
    <property type="evidence" value="ECO:0007669"/>
    <property type="project" value="UniProtKB-SubCell"/>
</dbReference>
<keyword evidence="8" id="KW-0067">ATP-binding</keyword>
<dbReference type="PANTHER" id="PTHR48003:SF5">
    <property type="entry name" value="OS07G0626500 PROTEIN"/>
    <property type="match status" value="1"/>
</dbReference>
<dbReference type="InterPro" id="IPR001611">
    <property type="entry name" value="Leu-rich_rpt"/>
</dbReference>
<dbReference type="InterPro" id="IPR011009">
    <property type="entry name" value="Kinase-like_dom_sf"/>
</dbReference>
<evidence type="ECO:0000256" key="3">
    <source>
        <dbReference type="ARBA" id="ARBA00022614"/>
    </source>
</evidence>
<dbReference type="FunFam" id="3.30.200.20:FF:000486">
    <property type="entry name" value="Leucine-rich repeat receptor-like protein kinase"/>
    <property type="match status" value="1"/>
</dbReference>
<proteinExistence type="predicted"/>
<dbReference type="AlphaFoldDB" id="A0AAV7FRZ4"/>
<feature type="transmembrane region" description="Helical" evidence="12">
    <location>
        <begin position="648"/>
        <end position="668"/>
    </location>
</feature>
<evidence type="ECO:0000256" key="1">
    <source>
        <dbReference type="ARBA" id="ARBA00004167"/>
    </source>
</evidence>
<evidence type="ECO:0000313" key="15">
    <source>
        <dbReference type="Proteomes" id="UP000775213"/>
    </source>
</evidence>
<evidence type="ECO:0000256" key="5">
    <source>
        <dbReference type="ARBA" id="ARBA00022729"/>
    </source>
</evidence>
<evidence type="ECO:0000256" key="7">
    <source>
        <dbReference type="ARBA" id="ARBA00022741"/>
    </source>
</evidence>
<dbReference type="Pfam" id="PF08263">
    <property type="entry name" value="LRRNT_2"/>
    <property type="match status" value="1"/>
</dbReference>
<sequence length="1096" mass="119590">MVSTLFLYISSTSSPSSKNSSLQASLLSLSLSLSPFNRRGAISSFFCCLLLPLSFHFCFRVSLPSMEAHSCFLLLLLLSFSVLTQAQVSSDTLSLLEFKKGIADDPTGVVRSTWSPVAWGSAAAVDSCPRSWHGVSCDDSGSVVTVALVGLGLSGELKFNTITGMRALQNLSLAGNLFTGRLVPAIGAMTSLQHLDLSGNRFYGPIPGKITNLWSLVHLNLSWNGFKGGFPVGIQNLQQLRVLDLRSNELWGEVGAMLSELRNVEHVDLSSNNFYGGFFMDSSNLSSLGNTAKYMNLSFNQLSGRFFSNDSMGVFKSLEVLDLGQNRLIGELPSFASLYNLKVLRAGNNLLSGPIPEDLFGDAMQLMELDLSGNGFTGSIETVSSSSLNFLDLSSNSLSGHLPSNLASCMSVDLSKNMLSGDLAAMQNWGSTLEVIKLSSNDLSGSLPSALGRHPKLSIVDLSLNKLTGSVLPSFFTSLTLTFLNLSGNHFNGSIPLQTSHPTESLALSSYNHLQRLDLSNNSLSGSLPHEIGSMPSLKVLILGKNSLSGELPVEISKLGGLEVLDLSHNHFKGRIPNMLQPDLRLFNVSYNELSGEIPRSLLKFSKSSFLPGNTLLVFPDHISLGNNNSAVNANMSQHNHSKANVRIALVVGSLGVVMLIFFLFIAFQKTRSQEFCLKSGFRGQVTGLDVKGIFGHPNRFRASKDDPSPTSVSFSNDHLLTSTSRSISAQKDLLTESMEFSYSDSRGTAVEPSTGLPMMECKTSPGSPLSSSPHFVDSHISEHPVLLEVYSPDRFSGELFFLDLSRTFTAEELSRAPAEVLGRSSHGTSYKATLDSGHMLTVKWLRAGLVKHKKEFAKEAKRVGTIRHPNIVSWRGYYWGPRDKERLIVLDYIFGDSLALYLYESTPNRYARLSVRQRLKVAIDVARCLYHLHNDRQLPHGNLKPTNILLTGPDLTAKLTDYGLYRLLTPSSIAEQMLNLGALGYRAPELATNKPFPSFKADVYSFGVILMELLTRKSAGDIISGQSGAIDLVDWVQMCAREGRGTDCFDRYIAGVEEAPSVMDELLAVSLKCILPVNERPNIQTIFQDLSYITI</sequence>
<reference evidence="14 15" key="1">
    <citation type="journal article" date="2021" name="Hortic Res">
        <title>Chromosome-scale assembly of the Dendrobium chrysotoxum genome enhances the understanding of orchid evolution.</title>
        <authorList>
            <person name="Zhang Y."/>
            <person name="Zhang G.Q."/>
            <person name="Zhang D."/>
            <person name="Liu X.D."/>
            <person name="Xu X.Y."/>
            <person name="Sun W.H."/>
            <person name="Yu X."/>
            <person name="Zhu X."/>
            <person name="Wang Z.W."/>
            <person name="Zhao X."/>
            <person name="Zhong W.Y."/>
            <person name="Chen H."/>
            <person name="Yin W.L."/>
            <person name="Huang T."/>
            <person name="Niu S.C."/>
            <person name="Liu Z.J."/>
        </authorList>
    </citation>
    <scope>NUCLEOTIDE SEQUENCE [LARGE SCALE GENOMIC DNA]</scope>
    <source>
        <strain evidence="14">Lindl</strain>
    </source>
</reference>
<dbReference type="PANTHER" id="PTHR48003">
    <property type="entry name" value="OS07G0626500 PROTEIN"/>
    <property type="match status" value="1"/>
</dbReference>